<organism evidence="5 6">
    <name type="scientific">Thalassiosira oceanica</name>
    <name type="common">Marine diatom</name>
    <dbReference type="NCBI Taxonomy" id="159749"/>
    <lineage>
        <taxon>Eukaryota</taxon>
        <taxon>Sar</taxon>
        <taxon>Stramenopiles</taxon>
        <taxon>Ochrophyta</taxon>
        <taxon>Bacillariophyta</taxon>
        <taxon>Coscinodiscophyceae</taxon>
        <taxon>Thalassiosirophycidae</taxon>
        <taxon>Thalassiosirales</taxon>
        <taxon>Thalassiosiraceae</taxon>
        <taxon>Thalassiosira</taxon>
    </lineage>
</organism>
<dbReference type="Gene3D" id="3.40.630.30">
    <property type="match status" value="1"/>
</dbReference>
<dbReference type="SUPFAM" id="SSF53254">
    <property type="entry name" value="Phosphoglycerate mutase-like"/>
    <property type="match status" value="1"/>
</dbReference>
<name>K0RQN1_THAOC</name>
<dbReference type="AlphaFoldDB" id="K0RQN1"/>
<keyword evidence="6" id="KW-1185">Reference proteome</keyword>
<keyword evidence="2" id="KW-0012">Acyltransferase</keyword>
<dbReference type="GO" id="GO:0016747">
    <property type="term" value="F:acyltransferase activity, transferring groups other than amino-acyl groups"/>
    <property type="evidence" value="ECO:0007669"/>
    <property type="project" value="InterPro"/>
</dbReference>
<dbReference type="OMA" id="VGHGDFM"/>
<dbReference type="PANTHER" id="PTHR43877:SF1">
    <property type="entry name" value="ACETYLTRANSFERASE"/>
    <property type="match status" value="1"/>
</dbReference>
<dbReference type="InterPro" id="IPR016181">
    <property type="entry name" value="Acyl_CoA_acyltransferase"/>
</dbReference>
<dbReference type="Pfam" id="PF13673">
    <property type="entry name" value="Acetyltransf_10"/>
    <property type="match status" value="1"/>
</dbReference>
<dbReference type="SUPFAM" id="SSF55729">
    <property type="entry name" value="Acyl-CoA N-acyltransferases (Nat)"/>
    <property type="match status" value="1"/>
</dbReference>
<dbReference type="Proteomes" id="UP000266841">
    <property type="component" value="Unassembled WGS sequence"/>
</dbReference>
<evidence type="ECO:0000256" key="1">
    <source>
        <dbReference type="ARBA" id="ARBA00022679"/>
    </source>
</evidence>
<dbReference type="OrthoDB" id="42793at2759"/>
<dbReference type="InterPro" id="IPR013078">
    <property type="entry name" value="His_Pase_superF_clade-1"/>
</dbReference>
<sequence>MTEPETKKETAVAEGGVRRSISGQGFPYCWTVVVLHVVIVTIVAPAEAHPLRRPAFVMKVRLIRHAESQNNQVYRDARKIYKGGTTDFDLSGWLSYVDERRMTLGGFRYEWDVIHLARTSRQLCFNARAPPQAQKLCEYLVPHLRNQASKPVRFVISPMQRTIQTILPTLEELADDADVMINGLYFESEGCHTREKVEPGMNADEINERLLHPSGARSARFEAFQSGAENGWYAHGSGPETRPESEVRAAQFTVWMMEYLDEQLAEFGDSSGDIFDAGVTLLPEEVHESYHDRLSPRTRQRRTAIFVGHGDFMSLVLKRIVAGFGHSVEKEKVPHRSAFVHNNTGITELEYFGERDFPGLVYVMVHFLIHRRTGNGRFLVMSQNQVPHLSGPNATYITGGGLKDGWSYLMPTDGCLDSEVSIAYADEVQPHVEEQTEALKSLYLSKKKNPRDGRGKDLTVVVKQGLQVVGCASLDEQSGRVSDVVVRPSARRSQVGKSLIEAVRQHAEEVGIATLTTKPDTDESKVFFEKLGFVSDKSGTFVCTNVAGAKL</sequence>
<comment type="caution">
    <text evidence="5">The sequence shown here is derived from an EMBL/GenBank/DDBJ whole genome shotgun (WGS) entry which is preliminary data.</text>
</comment>
<dbReference type="CDD" id="cd04301">
    <property type="entry name" value="NAT_SF"/>
    <property type="match status" value="1"/>
</dbReference>
<dbReference type="PROSITE" id="PS51186">
    <property type="entry name" value="GNAT"/>
    <property type="match status" value="1"/>
</dbReference>
<evidence type="ECO:0000259" key="4">
    <source>
        <dbReference type="PROSITE" id="PS51186"/>
    </source>
</evidence>
<proteinExistence type="predicted"/>
<dbReference type="eggNOG" id="ENOG502SBBZ">
    <property type="taxonomic scope" value="Eukaryota"/>
</dbReference>
<evidence type="ECO:0000313" key="6">
    <source>
        <dbReference type="Proteomes" id="UP000266841"/>
    </source>
</evidence>
<keyword evidence="3" id="KW-0812">Transmembrane</keyword>
<evidence type="ECO:0000256" key="3">
    <source>
        <dbReference type="SAM" id="Phobius"/>
    </source>
</evidence>
<dbReference type="SMART" id="SM00855">
    <property type="entry name" value="PGAM"/>
    <property type="match status" value="1"/>
</dbReference>
<keyword evidence="3" id="KW-1133">Transmembrane helix</keyword>
<feature type="transmembrane region" description="Helical" evidence="3">
    <location>
        <begin position="28"/>
        <end position="46"/>
    </location>
</feature>
<evidence type="ECO:0000313" key="5">
    <source>
        <dbReference type="EMBL" id="EJK49022.1"/>
    </source>
</evidence>
<dbReference type="InterPro" id="IPR000182">
    <property type="entry name" value="GNAT_dom"/>
</dbReference>
<dbReference type="InterPro" id="IPR050832">
    <property type="entry name" value="Bact_Acetyltransf"/>
</dbReference>
<dbReference type="Gene3D" id="3.40.50.1240">
    <property type="entry name" value="Phosphoglycerate mutase-like"/>
    <property type="match status" value="1"/>
</dbReference>
<reference evidence="5 6" key="1">
    <citation type="journal article" date="2012" name="Genome Biol.">
        <title>Genome and low-iron response of an oceanic diatom adapted to chronic iron limitation.</title>
        <authorList>
            <person name="Lommer M."/>
            <person name="Specht M."/>
            <person name="Roy A.S."/>
            <person name="Kraemer L."/>
            <person name="Andreson R."/>
            <person name="Gutowska M.A."/>
            <person name="Wolf J."/>
            <person name="Bergner S.V."/>
            <person name="Schilhabel M.B."/>
            <person name="Klostermeier U.C."/>
            <person name="Beiko R.G."/>
            <person name="Rosenstiel P."/>
            <person name="Hippler M."/>
            <person name="Laroche J."/>
        </authorList>
    </citation>
    <scope>NUCLEOTIDE SEQUENCE [LARGE SCALE GENOMIC DNA]</scope>
    <source>
        <strain evidence="5 6">CCMP1005</strain>
    </source>
</reference>
<gene>
    <name evidence="5" type="ORF">THAOC_32139</name>
</gene>
<keyword evidence="1" id="KW-0808">Transferase</keyword>
<dbReference type="PANTHER" id="PTHR43877">
    <property type="entry name" value="AMINOALKYLPHOSPHONATE N-ACETYLTRANSFERASE-RELATED-RELATED"/>
    <property type="match status" value="1"/>
</dbReference>
<protein>
    <recommendedName>
        <fullName evidence="4">N-acetyltransferase domain-containing protein</fullName>
    </recommendedName>
</protein>
<dbReference type="EMBL" id="AGNL01045195">
    <property type="protein sequence ID" value="EJK49022.1"/>
    <property type="molecule type" value="Genomic_DNA"/>
</dbReference>
<evidence type="ECO:0000256" key="2">
    <source>
        <dbReference type="ARBA" id="ARBA00023315"/>
    </source>
</evidence>
<dbReference type="InterPro" id="IPR029033">
    <property type="entry name" value="His_PPase_superfam"/>
</dbReference>
<keyword evidence="3" id="KW-0472">Membrane</keyword>
<accession>K0RQN1</accession>
<feature type="domain" description="N-acetyltransferase" evidence="4">
    <location>
        <begin position="418"/>
        <end position="551"/>
    </location>
</feature>